<proteinExistence type="predicted"/>
<dbReference type="BioCyc" id="FCF748224-HMP:GTSS-560-MONOMER"/>
<evidence type="ECO:0000313" key="3">
    <source>
        <dbReference type="Proteomes" id="UP000006028"/>
    </source>
</evidence>
<protein>
    <submittedName>
        <fullName evidence="2">Uncharacterized protein</fullName>
    </submittedName>
</protein>
<keyword evidence="1" id="KW-0812">Transmembrane</keyword>
<keyword evidence="1" id="KW-0472">Membrane</keyword>
<dbReference type="HOGENOM" id="CLU_1303376_0_0_9"/>
<evidence type="ECO:0000256" key="1">
    <source>
        <dbReference type="SAM" id="Phobius"/>
    </source>
</evidence>
<organism evidence="2 3">
    <name type="scientific">Faecalibacterium cf. prausnitzii KLE1255</name>
    <dbReference type="NCBI Taxonomy" id="748224"/>
    <lineage>
        <taxon>Bacteria</taxon>
        <taxon>Bacillati</taxon>
        <taxon>Bacillota</taxon>
        <taxon>Clostridia</taxon>
        <taxon>Eubacteriales</taxon>
        <taxon>Oscillospiraceae</taxon>
        <taxon>Faecalibacterium</taxon>
    </lineage>
</organism>
<dbReference type="EMBL" id="AECU01000188">
    <property type="protein sequence ID" value="EFQ05954.1"/>
    <property type="molecule type" value="Genomic_DNA"/>
</dbReference>
<accession>E2ZLK0</accession>
<name>E2ZLK0_9FIRM</name>
<feature type="transmembrane region" description="Helical" evidence="1">
    <location>
        <begin position="57"/>
        <end position="77"/>
    </location>
</feature>
<dbReference type="Proteomes" id="UP000006028">
    <property type="component" value="Unassembled WGS sequence"/>
</dbReference>
<evidence type="ECO:0000313" key="2">
    <source>
        <dbReference type="EMBL" id="EFQ05954.1"/>
    </source>
</evidence>
<comment type="caution">
    <text evidence="2">The sequence shown here is derived from an EMBL/GenBank/DDBJ whole genome shotgun (WGS) entry which is preliminary data.</text>
</comment>
<keyword evidence="1" id="KW-1133">Transmembrane helix</keyword>
<sequence>MHTPMFAEPLVAAALEAAEDAATEEAAVEVLEEPPQAVIAAVAPTTADAFRKSRREIIFIIMFSFNSYLSIFTGAILHAPVIPVRIIPLQHPTVQENKFTRLKEFFCAISTNAFWARQFLFSKHHNFSYICNLPTKAKKLCHFSLKKITKCCIVRFLQLFHFLYILKNIFRNSSSLFFRIFSLHFCNFLQIACHSRFLPPAFCKENARKLS</sequence>
<reference evidence="2 3" key="1">
    <citation type="submission" date="2010-08" db="EMBL/GenBank/DDBJ databases">
        <authorList>
            <person name="Weinstock G."/>
            <person name="Sodergren E."/>
            <person name="Clifton S."/>
            <person name="Fulton L."/>
            <person name="Fulton B."/>
            <person name="Courtney L."/>
            <person name="Fronick C."/>
            <person name="Harrison M."/>
            <person name="Strong C."/>
            <person name="Farmer C."/>
            <person name="Delahaunty K."/>
            <person name="Markovic C."/>
            <person name="Hall O."/>
            <person name="Minx P."/>
            <person name="Tomlinson C."/>
            <person name="Mitreva M."/>
            <person name="Hou S."/>
            <person name="Chen J."/>
            <person name="Wollam A."/>
            <person name="Pepin K.H."/>
            <person name="Johnson M."/>
            <person name="Bhonagiri V."/>
            <person name="Zhang X."/>
            <person name="Suruliraj S."/>
            <person name="Warren W."/>
            <person name="Chinwalla A."/>
            <person name="Mardis E.R."/>
            <person name="Wilson R.K."/>
        </authorList>
    </citation>
    <scope>NUCLEOTIDE SEQUENCE [LARGE SCALE GENOMIC DNA]</scope>
    <source>
        <strain evidence="2 3">KLE1255</strain>
    </source>
</reference>
<gene>
    <name evidence="2" type="ORF">HMPREF9436_02558</name>
</gene>
<dbReference type="AlphaFoldDB" id="E2ZLK0"/>